<evidence type="ECO:0008006" key="4">
    <source>
        <dbReference type="Google" id="ProtNLM"/>
    </source>
</evidence>
<gene>
    <name evidence="2" type="ORF">DCW48_05565</name>
</gene>
<feature type="chain" id="PRO_5017022623" description="Porin" evidence="1">
    <location>
        <begin position="23"/>
        <end position="310"/>
    </location>
</feature>
<keyword evidence="1" id="KW-0732">Signal</keyword>
<name>A0A351RAJ4_9PROT</name>
<comment type="caution">
    <text evidence="2">The sequence shown here is derived from an EMBL/GenBank/DDBJ whole genome shotgun (WGS) entry which is preliminary data.</text>
</comment>
<evidence type="ECO:0000313" key="3">
    <source>
        <dbReference type="Proteomes" id="UP000264313"/>
    </source>
</evidence>
<dbReference type="AlphaFoldDB" id="A0A351RAJ4"/>
<dbReference type="NCBIfam" id="TIGR02001">
    <property type="entry name" value="gcw_chp"/>
    <property type="match status" value="1"/>
</dbReference>
<dbReference type="EMBL" id="DNAA01000136">
    <property type="protein sequence ID" value="HBA09065.1"/>
    <property type="molecule type" value="Genomic_DNA"/>
</dbReference>
<evidence type="ECO:0000256" key="1">
    <source>
        <dbReference type="SAM" id="SignalP"/>
    </source>
</evidence>
<protein>
    <recommendedName>
        <fullName evidence="4">Porin</fullName>
    </recommendedName>
</protein>
<reference evidence="2 3" key="1">
    <citation type="journal article" date="2018" name="Nat. Biotechnol.">
        <title>A standardized bacterial taxonomy based on genome phylogeny substantially revises the tree of life.</title>
        <authorList>
            <person name="Parks D.H."/>
            <person name="Chuvochina M."/>
            <person name="Waite D.W."/>
            <person name="Rinke C."/>
            <person name="Skarshewski A."/>
            <person name="Chaumeil P.A."/>
            <person name="Hugenholtz P."/>
        </authorList>
    </citation>
    <scope>NUCLEOTIDE SEQUENCE [LARGE SCALE GENOMIC DNA]</scope>
    <source>
        <strain evidence="2">UBA9958</strain>
    </source>
</reference>
<dbReference type="InterPro" id="IPR010239">
    <property type="entry name" value="CHP02001"/>
</dbReference>
<feature type="signal peptide" evidence="1">
    <location>
        <begin position="1"/>
        <end position="22"/>
    </location>
</feature>
<dbReference type="Proteomes" id="UP000264313">
    <property type="component" value="Unassembled WGS sequence"/>
</dbReference>
<evidence type="ECO:0000313" key="2">
    <source>
        <dbReference type="EMBL" id="HBA09065.1"/>
    </source>
</evidence>
<proteinExistence type="predicted"/>
<sequence length="310" mass="33134">MRKSLLSLAVLSALTLPSFASAAEEAVEAKEAAATKEAAPAWTLTSNIGFVSDYYVRGVSQSWHKPALQGGVDLTHSSGFYVGAWSSSISPNTFPDASIEVDAYAGYNGTISAIEGLGYTVGAIGYFYPNGTWKKYSYQNVPNQTPNGGRWNTYEANFGLSYKWLSAKASVTLGDWFGAEKSTGWDGSTSGTTYLEMNAAYPLPFWDLTLVGHVGHLNVAGKLDLTVSSSANTANEDNPDYTDYKVGLSKAFSVLNTSGWNAGVYYVGATNGGNKGYWGKNGFGGASFNGNFETRDLTKDRLVVTLGRSF</sequence>
<dbReference type="STRING" id="1132855.GCA_000384255_00280"/>
<accession>A0A351RAJ4</accession>
<organism evidence="2 3">
    <name type="scientific">Methylotenera mobilis</name>
    <dbReference type="NCBI Taxonomy" id="359408"/>
    <lineage>
        <taxon>Bacteria</taxon>
        <taxon>Pseudomonadati</taxon>
        <taxon>Pseudomonadota</taxon>
        <taxon>Betaproteobacteria</taxon>
        <taxon>Nitrosomonadales</taxon>
        <taxon>Methylophilaceae</taxon>
        <taxon>Methylotenera</taxon>
    </lineage>
</organism>
<dbReference type="Pfam" id="PF09694">
    <property type="entry name" value="Gcw_chp"/>
    <property type="match status" value="1"/>
</dbReference>